<evidence type="ECO:0000256" key="2">
    <source>
        <dbReference type="SAM" id="Phobius"/>
    </source>
</evidence>
<keyword evidence="2" id="KW-0472">Membrane</keyword>
<protein>
    <recommendedName>
        <fullName evidence="5">DUF2330 domain-containing protein</fullName>
    </recommendedName>
</protein>
<evidence type="ECO:0000256" key="3">
    <source>
        <dbReference type="SAM" id="SignalP"/>
    </source>
</evidence>
<feature type="chain" id="PRO_5043425470" description="DUF2330 domain-containing protein" evidence="3">
    <location>
        <begin position="22"/>
        <end position="323"/>
    </location>
</feature>
<keyword evidence="3" id="KW-0732">Signal</keyword>
<dbReference type="InterPro" id="IPR019283">
    <property type="entry name" value="DUF2330"/>
</dbReference>
<evidence type="ECO:0000256" key="1">
    <source>
        <dbReference type="SAM" id="MobiDB-lite"/>
    </source>
</evidence>
<feature type="region of interest" description="Disordered" evidence="1">
    <location>
        <begin position="94"/>
        <end position="113"/>
    </location>
</feature>
<accession>A0AAU7AQM1</accession>
<gene>
    <name evidence="4" type="ORF">DSM112329_00690</name>
</gene>
<feature type="signal peptide" evidence="3">
    <location>
        <begin position="1"/>
        <end position="21"/>
    </location>
</feature>
<dbReference type="Pfam" id="PF10092">
    <property type="entry name" value="DUF2330"/>
    <property type="match status" value="1"/>
</dbReference>
<organism evidence="4">
    <name type="scientific">Paraconexibacter sp. AEG42_29</name>
    <dbReference type="NCBI Taxonomy" id="2997339"/>
    <lineage>
        <taxon>Bacteria</taxon>
        <taxon>Bacillati</taxon>
        <taxon>Actinomycetota</taxon>
        <taxon>Thermoleophilia</taxon>
        <taxon>Solirubrobacterales</taxon>
        <taxon>Paraconexibacteraceae</taxon>
        <taxon>Paraconexibacter</taxon>
    </lineage>
</organism>
<evidence type="ECO:0000313" key="4">
    <source>
        <dbReference type="EMBL" id="XAY03867.1"/>
    </source>
</evidence>
<feature type="transmembrane region" description="Helical" evidence="2">
    <location>
        <begin position="295"/>
        <end position="316"/>
    </location>
</feature>
<proteinExistence type="predicted"/>
<dbReference type="KEGG" id="parq:DSM112329_00690"/>
<sequence>MRRSVVVVLLLLAPVLGAVLAAPSQACACGIALQADVTRERALVIQRGAGREEIVASFDLEVDDGGTAAVVLPVPGDPTVEAVDGDPLGYLDAATAPKPSGDETGAAGGAAAPGAGVDVIGRETVGGYDVSRLRADDPRALATWLQENGYTLPPDAGPILKQYVERGWRYVAIRLAEGEEGALKPLRVAFPSRQLVYPMRLSSLSERPVSVTLYVLAGAEQQVPILSTSFAEPVARLDPQPPPELGDLFEGGTFVTKFVAESVPPSEFRRDLVITPAPAAVRAPGIAGQGDGEGVAWWIVVGGLVVFGGAAVTAGLRPPRPRA</sequence>
<keyword evidence="2" id="KW-0812">Transmembrane</keyword>
<name>A0AAU7AQM1_9ACTN</name>
<dbReference type="EMBL" id="CP114014">
    <property type="protein sequence ID" value="XAY03867.1"/>
    <property type="molecule type" value="Genomic_DNA"/>
</dbReference>
<dbReference type="AlphaFoldDB" id="A0AAU7AQM1"/>
<dbReference type="RefSeq" id="WP_354700416.1">
    <property type="nucleotide sequence ID" value="NZ_CP114014.1"/>
</dbReference>
<reference evidence="4" key="1">
    <citation type="submission" date="2022-12" db="EMBL/GenBank/DDBJ databases">
        <title>Paraconexibacter alkalitolerans sp. nov. and Baekduia alba sp. nov., isolated from soil and emended description of the genera Paraconexibacter (Chun et al., 2020) and Baekduia (An et al., 2020).</title>
        <authorList>
            <person name="Vieira S."/>
            <person name="Huber K.J."/>
            <person name="Geppert A."/>
            <person name="Wolf J."/>
            <person name="Neumann-Schaal M."/>
            <person name="Muesken M."/>
            <person name="Overmann J."/>
        </authorList>
    </citation>
    <scope>NUCLEOTIDE SEQUENCE</scope>
    <source>
        <strain evidence="4">AEG42_29</strain>
    </source>
</reference>
<evidence type="ECO:0008006" key="5">
    <source>
        <dbReference type="Google" id="ProtNLM"/>
    </source>
</evidence>
<keyword evidence="2" id="KW-1133">Transmembrane helix</keyword>